<dbReference type="EMBL" id="CAJOBD010004259">
    <property type="protein sequence ID" value="CAF3987181.1"/>
    <property type="molecule type" value="Genomic_DNA"/>
</dbReference>
<protein>
    <submittedName>
        <fullName evidence="2">Uncharacterized protein</fullName>
    </submittedName>
</protein>
<reference evidence="2" key="1">
    <citation type="submission" date="2021-02" db="EMBL/GenBank/DDBJ databases">
        <authorList>
            <person name="Nowell W R."/>
        </authorList>
    </citation>
    <scope>NUCLEOTIDE SEQUENCE</scope>
</reference>
<gene>
    <name evidence="2" type="ORF">JBS370_LOCUS25513</name>
</gene>
<dbReference type="SUPFAM" id="SSF52047">
    <property type="entry name" value="RNI-like"/>
    <property type="match status" value="1"/>
</dbReference>
<proteinExistence type="predicted"/>
<keyword evidence="1" id="KW-0677">Repeat</keyword>
<dbReference type="InterPro" id="IPR052201">
    <property type="entry name" value="LRR-containing_regulator"/>
</dbReference>
<evidence type="ECO:0000313" key="2">
    <source>
        <dbReference type="EMBL" id="CAF3987181.1"/>
    </source>
</evidence>
<dbReference type="InterPro" id="IPR032675">
    <property type="entry name" value="LRR_dom_sf"/>
</dbReference>
<dbReference type="PANTHER" id="PTHR24111">
    <property type="entry name" value="LEUCINE-RICH REPEAT-CONTAINING PROTEIN 34"/>
    <property type="match status" value="1"/>
</dbReference>
<sequence>MTRTMINLYTTPVNMDSIDSLFQSIKATDSPVATIRWRISSNDVMCGSTLAWTNGILDYSETQTITFLNIGSHDIKDRGVQFLVDALRNNTNITSIYLDRNHINSSGAQYLADLLKTNKALRHLDLGANEIGDEVRSVLNVETTIIHDELRTVFGDEAPSYRTIARWAQWFREGREEIEDEE</sequence>
<organism evidence="2 3">
    <name type="scientific">Rotaria sordida</name>
    <dbReference type="NCBI Taxonomy" id="392033"/>
    <lineage>
        <taxon>Eukaryota</taxon>
        <taxon>Metazoa</taxon>
        <taxon>Spiralia</taxon>
        <taxon>Gnathifera</taxon>
        <taxon>Rotifera</taxon>
        <taxon>Eurotatoria</taxon>
        <taxon>Bdelloidea</taxon>
        <taxon>Philodinida</taxon>
        <taxon>Philodinidae</taxon>
        <taxon>Rotaria</taxon>
    </lineage>
</organism>
<name>A0A819MZZ9_9BILA</name>
<dbReference type="Proteomes" id="UP000663836">
    <property type="component" value="Unassembled WGS sequence"/>
</dbReference>
<evidence type="ECO:0000313" key="3">
    <source>
        <dbReference type="Proteomes" id="UP000663836"/>
    </source>
</evidence>
<evidence type="ECO:0000256" key="1">
    <source>
        <dbReference type="ARBA" id="ARBA00022737"/>
    </source>
</evidence>
<dbReference type="Gene3D" id="3.80.10.10">
    <property type="entry name" value="Ribonuclease Inhibitor"/>
    <property type="match status" value="1"/>
</dbReference>
<dbReference type="Pfam" id="PF13516">
    <property type="entry name" value="LRR_6"/>
    <property type="match status" value="3"/>
</dbReference>
<comment type="caution">
    <text evidence="2">The sequence shown here is derived from an EMBL/GenBank/DDBJ whole genome shotgun (WGS) entry which is preliminary data.</text>
</comment>
<dbReference type="InterPro" id="IPR001611">
    <property type="entry name" value="Leu-rich_rpt"/>
</dbReference>
<dbReference type="AlphaFoldDB" id="A0A819MZZ9"/>
<dbReference type="PANTHER" id="PTHR24111:SF0">
    <property type="entry name" value="LEUCINE-RICH REPEAT-CONTAINING PROTEIN"/>
    <property type="match status" value="1"/>
</dbReference>
<accession>A0A819MZZ9</accession>